<dbReference type="EMBL" id="LN854557">
    <property type="protein sequence ID" value="CRL45791.1"/>
    <property type="molecule type" value="Genomic_DNA"/>
</dbReference>
<gene>
    <name evidence="1" type="ORF">SGGMMB4_03843</name>
</gene>
<evidence type="ECO:0000313" key="2">
    <source>
        <dbReference type="Proteomes" id="UP000245838"/>
    </source>
</evidence>
<dbReference type="BioCyc" id="SGLO343509:SGP1_RS14985-MONOMER"/>
<reference evidence="1 2" key="1">
    <citation type="submission" date="2015-05" db="EMBL/GenBank/DDBJ databases">
        <authorList>
            <person name="Goodhead I."/>
        </authorList>
    </citation>
    <scope>NUCLEOTIDE SEQUENCE [LARGE SCALE GENOMIC DNA]</scope>
    <source>
        <strain evidence="2">morsitans</strain>
    </source>
</reference>
<accession>A0A193QKT7</accession>
<protein>
    <submittedName>
        <fullName evidence="1">Uncharacterized protein</fullName>
    </submittedName>
</protein>
<organism evidence="1 2">
    <name type="scientific">Sodalis glossinidius (strain morsitans)</name>
    <dbReference type="NCBI Taxonomy" id="343509"/>
    <lineage>
        <taxon>Bacteria</taxon>
        <taxon>Pseudomonadati</taxon>
        <taxon>Pseudomonadota</taxon>
        <taxon>Gammaproteobacteria</taxon>
        <taxon>Enterobacterales</taxon>
        <taxon>Bruguierivoracaceae</taxon>
        <taxon>Sodalis</taxon>
    </lineage>
</organism>
<dbReference type="Proteomes" id="UP000245838">
    <property type="component" value="Chromosome sggmmb4_Chromosome"/>
</dbReference>
<dbReference type="OrthoDB" id="9927646at2"/>
<dbReference type="AlphaFoldDB" id="A0A193QKT7"/>
<evidence type="ECO:0000313" key="1">
    <source>
        <dbReference type="EMBL" id="CRL45791.1"/>
    </source>
</evidence>
<sequence length="103" mass="11366">MNGEVINSDPLAELQKKAEEFISIKEVLSLFCKKLGCNVETAAEIIISKLPNDNDFHGQPINLGFFGEKIGTATFVPCEHEPSLRQLLIDIVRGDESAFAITF</sequence>
<proteinExistence type="predicted"/>
<name>A0A193QKT7_SODGM</name>
<dbReference type="RefSeq" id="WP_041867061.1">
    <property type="nucleotide sequence ID" value="NC_007712.1"/>
</dbReference>